<dbReference type="EMBL" id="PDCH01000001">
    <property type="protein sequence ID" value="RBQ00055.1"/>
    <property type="molecule type" value="Genomic_DNA"/>
</dbReference>
<dbReference type="OrthoDB" id="3233619at2"/>
<reference evidence="1 2" key="1">
    <citation type="submission" date="2017-10" db="EMBL/GenBank/DDBJ databases">
        <title>Bifidobacterium xylocopum sp. nov. and Bifidobacterium aemilianum sp. nov., from the carpenter bee (Xylocopa violacea) digestive tract.</title>
        <authorList>
            <person name="Alberoni D."/>
            <person name="Baffoni L."/>
            <person name="Di Gioia D."/>
            <person name="Gaggia F."/>
            <person name="Biavati B."/>
        </authorList>
    </citation>
    <scope>NUCLEOTIDE SEQUENCE [LARGE SCALE GENOMIC DNA]</scope>
    <source>
        <strain evidence="1 2">XV2</strain>
    </source>
</reference>
<protein>
    <submittedName>
        <fullName evidence="1">Uncharacterized protein</fullName>
    </submittedName>
</protein>
<proteinExistence type="predicted"/>
<organism evidence="1 2">
    <name type="scientific">Bifidobacterium xylocopae</name>
    <dbReference type="NCBI Taxonomy" id="2493119"/>
    <lineage>
        <taxon>Bacteria</taxon>
        <taxon>Bacillati</taxon>
        <taxon>Actinomycetota</taxon>
        <taxon>Actinomycetes</taxon>
        <taxon>Bifidobacteriales</taxon>
        <taxon>Bifidobacteriaceae</taxon>
        <taxon>Bifidobacterium</taxon>
    </lineage>
</organism>
<comment type="caution">
    <text evidence="1">The sequence shown here is derived from an EMBL/GenBank/DDBJ whole genome shotgun (WGS) entry which is preliminary data.</text>
</comment>
<keyword evidence="2" id="KW-1185">Reference proteome</keyword>
<accession>A0A366KED1</accession>
<evidence type="ECO:0000313" key="1">
    <source>
        <dbReference type="EMBL" id="RBQ00055.1"/>
    </source>
</evidence>
<gene>
    <name evidence="1" type="ORF">CRD59_00915</name>
</gene>
<sequence length="90" mass="10009">MNVETSAMDIRDITFGRIAVGPVTQGDIAVPGIKVTRKNITHWIERGQMPSLKSLEEGWYEFSIGELVALAEKLDARRLLAGRADRITAR</sequence>
<dbReference type="RefSeq" id="WP_113852715.1">
    <property type="nucleotide sequence ID" value="NZ_PDCH01000001.1"/>
</dbReference>
<evidence type="ECO:0000313" key="2">
    <source>
        <dbReference type="Proteomes" id="UP000252345"/>
    </source>
</evidence>
<dbReference type="Proteomes" id="UP000252345">
    <property type="component" value="Unassembled WGS sequence"/>
</dbReference>
<dbReference type="AlphaFoldDB" id="A0A366KED1"/>
<name>A0A366KED1_9BIFI</name>